<evidence type="ECO:0000313" key="5">
    <source>
        <dbReference type="Proteomes" id="UP000015354"/>
    </source>
</evidence>
<name>S9UNE0_9TRYP</name>
<comment type="caution">
    <text evidence="3">The sequence shown here is derived from an EMBL/GenBank/DDBJ whole genome shotgun (WGS) entry which is preliminary data.</text>
</comment>
<keyword evidence="5" id="KW-1185">Reference proteome</keyword>
<dbReference type="EMBL" id="ATMH01004166">
    <property type="protein sequence ID" value="EPY30239.1"/>
    <property type="molecule type" value="Genomic_DNA"/>
</dbReference>
<dbReference type="OrthoDB" id="270291at2759"/>
<keyword evidence="1" id="KW-1133">Transmembrane helix</keyword>
<dbReference type="AlphaFoldDB" id="S9UNE0"/>
<reference evidence="3 5" key="1">
    <citation type="journal article" date="2013" name="PLoS ONE">
        <title>Predicting the Proteins of Angomonas deanei, Strigomonas culicis and Their Respective Endosymbionts Reveals New Aspects of the Trypanosomatidae Family.</title>
        <authorList>
            <person name="Motta M.C."/>
            <person name="Martins A.C."/>
            <person name="de Souza S.S."/>
            <person name="Catta-Preta C.M."/>
            <person name="Silva R."/>
            <person name="Klein C.C."/>
            <person name="de Almeida L.G."/>
            <person name="de Lima Cunha O."/>
            <person name="Ciapina L.P."/>
            <person name="Brocchi M."/>
            <person name="Colabardini A.C."/>
            <person name="de Araujo Lima B."/>
            <person name="Machado C.R."/>
            <person name="de Almeida Soares C.M."/>
            <person name="Probst C.M."/>
            <person name="de Menezes C.B."/>
            <person name="Thompson C.E."/>
            <person name="Bartholomeu D.C."/>
            <person name="Gradia D.F."/>
            <person name="Pavoni D.P."/>
            <person name="Grisard E.C."/>
            <person name="Fantinatti-Garboggini F."/>
            <person name="Marchini F.K."/>
            <person name="Rodrigues-Luiz G.F."/>
            <person name="Wagner G."/>
            <person name="Goldman G.H."/>
            <person name="Fietto J.L."/>
            <person name="Elias M.C."/>
            <person name="Goldman M.H."/>
            <person name="Sagot M.F."/>
            <person name="Pereira M."/>
            <person name="Stoco P.H."/>
            <person name="de Mendonca-Neto R.P."/>
            <person name="Teixeira S.M."/>
            <person name="Maciel T.E."/>
            <person name="de Oliveira Mendes T.A."/>
            <person name="Urmenyi T.P."/>
            <person name="de Souza W."/>
            <person name="Schenkman S."/>
            <person name="de Vasconcelos A.T."/>
        </authorList>
    </citation>
    <scope>NUCLEOTIDE SEQUENCE [LARGE SCALE GENOMIC DNA]</scope>
</reference>
<keyword evidence="1" id="KW-0472">Membrane</keyword>
<evidence type="ECO:0000313" key="2">
    <source>
        <dbReference type="EMBL" id="EPY29996.1"/>
    </source>
</evidence>
<evidence type="ECO:0000256" key="1">
    <source>
        <dbReference type="SAM" id="Phobius"/>
    </source>
</evidence>
<feature type="transmembrane region" description="Helical" evidence="1">
    <location>
        <begin position="129"/>
        <end position="151"/>
    </location>
</feature>
<reference evidence="3" key="2">
    <citation type="submission" date="2013-03" db="EMBL/GenBank/DDBJ databases">
        <authorList>
            <person name="Motta M.C.M."/>
            <person name="Martins A.C.A."/>
            <person name="Preta C.M.C.C."/>
            <person name="Silva R."/>
            <person name="de Souza S.S."/>
            <person name="Klein C.C."/>
            <person name="de Almeida L.G.P."/>
            <person name="Cunha O.L."/>
            <person name="Colabardini A.C."/>
            <person name="Lima B.A."/>
            <person name="Machado C.R."/>
            <person name="Soares C.M.A."/>
            <person name="de Menezes C.B.A."/>
            <person name="Bartolomeu D.C."/>
            <person name="Grisard E.C."/>
            <person name="Fantinatti-Garboggini F."/>
            <person name="Rodrigues-Luiz G.F."/>
            <person name="Wagner G."/>
            <person name="Goldman G.H."/>
            <person name="Fietto J.L.R."/>
            <person name="Ciapina L.P."/>
            <person name="Brocchi M."/>
            <person name="Elias M.C."/>
            <person name="Goldman M.H.S."/>
            <person name="Sagot M.-F."/>
            <person name="Pereira M."/>
            <person name="Stoco P.H."/>
            <person name="Teixeira S.M.R."/>
            <person name="de Mendonca-Neto R.P."/>
            <person name="Maciel T.E.F."/>
            <person name="Mendes T.A.O."/>
            <person name="Urmenyi T.P."/>
            <person name="Teixeira M.M.G."/>
            <person name="de Camargo E.F.P."/>
            <person name="de Sousa W."/>
            <person name="Schenkman S."/>
            <person name="de Vasconcelos A.T.R."/>
        </authorList>
    </citation>
    <scope>NUCLEOTIDE SEQUENCE</scope>
</reference>
<dbReference type="Proteomes" id="UP000015354">
    <property type="component" value="Unassembled WGS sequence"/>
</dbReference>
<protein>
    <submittedName>
        <fullName evidence="3">Uncharacterized protein</fullName>
    </submittedName>
</protein>
<feature type="transmembrane region" description="Helical" evidence="1">
    <location>
        <begin position="158"/>
        <end position="178"/>
    </location>
</feature>
<feature type="transmembrane region" description="Helical" evidence="1">
    <location>
        <begin position="184"/>
        <end position="202"/>
    </location>
</feature>
<feature type="transmembrane region" description="Helical" evidence="1">
    <location>
        <begin position="209"/>
        <end position="227"/>
    </location>
</feature>
<organism evidence="3 5">
    <name type="scientific">Strigomonas culicis</name>
    <dbReference type="NCBI Taxonomy" id="28005"/>
    <lineage>
        <taxon>Eukaryota</taxon>
        <taxon>Discoba</taxon>
        <taxon>Euglenozoa</taxon>
        <taxon>Kinetoplastea</taxon>
        <taxon>Metakinetoplastina</taxon>
        <taxon>Trypanosomatida</taxon>
        <taxon>Trypanosomatidae</taxon>
        <taxon>Strigomonadinae</taxon>
        <taxon>Strigomonas</taxon>
    </lineage>
</organism>
<gene>
    <name evidence="4" type="ORF">STCU_03947</name>
    <name evidence="3" type="ORF">STCU_04166</name>
    <name evidence="2" type="ORF">STCU_04288</name>
</gene>
<evidence type="ECO:0000313" key="4">
    <source>
        <dbReference type="EMBL" id="EPY30679.1"/>
    </source>
</evidence>
<evidence type="ECO:0000313" key="3">
    <source>
        <dbReference type="EMBL" id="EPY30239.1"/>
    </source>
</evidence>
<dbReference type="EMBL" id="ATMH01003947">
    <property type="protein sequence ID" value="EPY30679.1"/>
    <property type="molecule type" value="Genomic_DNA"/>
</dbReference>
<sequence length="239" mass="26810">MSVSDNPWQVVGSFQKRAVSQGEVIDFSPYKGREINSYDIPILLYDINGDDKEGFQVPRYIAQRIAIPPPSEKDMKVLSLAPPLSNGKEKEPEYNFDCVEKADVPVKSSSKKKTDALILSTVFPAPSHLAFIVPLILFLADIAALICYFTVQKASKRYIAAGCILIAVPDVFVVLLIIRRGMLATTIAFHLVIWPSVIILFLQPQLTMLFFFHIIICLVMLLFVMRLRKSSYCTCCFLG</sequence>
<keyword evidence="1" id="KW-0812">Transmembrane</keyword>
<proteinExistence type="predicted"/>
<accession>S9UNE0</accession>
<dbReference type="EMBL" id="ATMH01004288">
    <property type="protein sequence ID" value="EPY29996.1"/>
    <property type="molecule type" value="Genomic_DNA"/>
</dbReference>